<evidence type="ECO:0000313" key="4">
    <source>
        <dbReference type="Proteomes" id="UP000193642"/>
    </source>
</evidence>
<feature type="transmembrane region" description="Helical" evidence="1">
    <location>
        <begin position="99"/>
        <end position="118"/>
    </location>
</feature>
<protein>
    <recommendedName>
        <fullName evidence="2">ELMO domain-containing protein</fullName>
    </recommendedName>
</protein>
<organism evidence="3 4">
    <name type="scientific">Rhizoclosmatium globosum</name>
    <dbReference type="NCBI Taxonomy" id="329046"/>
    <lineage>
        <taxon>Eukaryota</taxon>
        <taxon>Fungi</taxon>
        <taxon>Fungi incertae sedis</taxon>
        <taxon>Chytridiomycota</taxon>
        <taxon>Chytridiomycota incertae sedis</taxon>
        <taxon>Chytridiomycetes</taxon>
        <taxon>Chytridiales</taxon>
        <taxon>Chytriomycetaceae</taxon>
        <taxon>Rhizoclosmatium</taxon>
    </lineage>
</organism>
<reference evidence="3 4" key="1">
    <citation type="submission" date="2016-07" db="EMBL/GenBank/DDBJ databases">
        <title>Pervasive Adenine N6-methylation of Active Genes in Fungi.</title>
        <authorList>
            <consortium name="DOE Joint Genome Institute"/>
            <person name="Mondo S.J."/>
            <person name="Dannebaum R.O."/>
            <person name="Kuo R.C."/>
            <person name="Labutti K."/>
            <person name="Haridas S."/>
            <person name="Kuo A."/>
            <person name="Salamov A."/>
            <person name="Ahrendt S.R."/>
            <person name="Lipzen A."/>
            <person name="Sullivan W."/>
            <person name="Andreopoulos W.B."/>
            <person name="Clum A."/>
            <person name="Lindquist E."/>
            <person name="Daum C."/>
            <person name="Ramamoorthy G.K."/>
            <person name="Gryganskyi A."/>
            <person name="Culley D."/>
            <person name="Magnuson J.K."/>
            <person name="James T.Y."/>
            <person name="O'Malley M.A."/>
            <person name="Stajich J.E."/>
            <person name="Spatafora J.W."/>
            <person name="Visel A."/>
            <person name="Grigoriev I.V."/>
        </authorList>
    </citation>
    <scope>NUCLEOTIDE SEQUENCE [LARGE SCALE GENOMIC DNA]</scope>
    <source>
        <strain evidence="3 4">JEL800</strain>
    </source>
</reference>
<comment type="caution">
    <text evidence="3">The sequence shown here is derived from an EMBL/GenBank/DDBJ whole genome shotgun (WGS) entry which is preliminary data.</text>
</comment>
<dbReference type="AlphaFoldDB" id="A0A1Y2CJ09"/>
<dbReference type="Pfam" id="PF04727">
    <property type="entry name" value="ELMO_CED12"/>
    <property type="match status" value="1"/>
</dbReference>
<evidence type="ECO:0000259" key="2">
    <source>
        <dbReference type="PROSITE" id="PS51335"/>
    </source>
</evidence>
<proteinExistence type="predicted"/>
<dbReference type="Proteomes" id="UP000193642">
    <property type="component" value="Unassembled WGS sequence"/>
</dbReference>
<keyword evidence="1" id="KW-1133">Transmembrane helix</keyword>
<dbReference type="EMBL" id="MCGO01000015">
    <property type="protein sequence ID" value="ORY47012.1"/>
    <property type="molecule type" value="Genomic_DNA"/>
</dbReference>
<dbReference type="STRING" id="329046.A0A1Y2CJ09"/>
<feature type="domain" description="ELMO" evidence="2">
    <location>
        <begin position="25"/>
        <end position="179"/>
    </location>
</feature>
<dbReference type="OrthoDB" id="67155at2759"/>
<gene>
    <name evidence="3" type="ORF">BCR33DRAFT_115004</name>
</gene>
<sequence length="206" mass="23973">MAASFKLMHTLNKRAATPYDRDSPAHEKKLQELWDTAMASERLTSRVSKQWEKIGFQGTDPATDFRGMGLLGLDDLVYYAKMHPSSFQRVLKSSHHDTAWFSMAVVGINITGFTLALVRKRFVQHLFYKYGVSKDVYHEFYCYVFDAFEKRWTANNSFLTVMDFGRFFEEFQVVIEAEMERTLENSVVLVLDEGRPVFDFDNKKMA</sequence>
<dbReference type="PROSITE" id="PS51335">
    <property type="entry name" value="ELMO"/>
    <property type="match status" value="1"/>
</dbReference>
<evidence type="ECO:0000256" key="1">
    <source>
        <dbReference type="SAM" id="Phobius"/>
    </source>
</evidence>
<accession>A0A1Y2CJ09</accession>
<evidence type="ECO:0000313" key="3">
    <source>
        <dbReference type="EMBL" id="ORY47012.1"/>
    </source>
</evidence>
<dbReference type="InterPro" id="IPR006816">
    <property type="entry name" value="ELMO_dom"/>
</dbReference>
<keyword evidence="1" id="KW-0472">Membrane</keyword>
<dbReference type="PANTHER" id="PTHR12771">
    <property type="entry name" value="ENGULFMENT AND CELL MOTILITY"/>
    <property type="match status" value="1"/>
</dbReference>
<name>A0A1Y2CJ09_9FUNG</name>
<keyword evidence="4" id="KW-1185">Reference proteome</keyword>
<dbReference type="InterPro" id="IPR050868">
    <property type="entry name" value="ELMO_domain-containing"/>
</dbReference>
<keyword evidence="1" id="KW-0812">Transmembrane</keyword>